<gene>
    <name evidence="4" type="ORF">TWF481_008150</name>
</gene>
<proteinExistence type="predicted"/>
<accession>A0AAV9W686</accession>
<evidence type="ECO:0000256" key="3">
    <source>
        <dbReference type="SAM" id="SignalP"/>
    </source>
</evidence>
<protein>
    <recommendedName>
        <fullName evidence="6">Mid2 domain-containing protein</fullName>
    </recommendedName>
</protein>
<keyword evidence="2" id="KW-0472">Membrane</keyword>
<evidence type="ECO:0000313" key="5">
    <source>
        <dbReference type="Proteomes" id="UP001370758"/>
    </source>
</evidence>
<keyword evidence="2" id="KW-0812">Transmembrane</keyword>
<evidence type="ECO:0000256" key="1">
    <source>
        <dbReference type="SAM" id="MobiDB-lite"/>
    </source>
</evidence>
<keyword evidence="2" id="KW-1133">Transmembrane helix</keyword>
<feature type="compositionally biased region" description="Basic and acidic residues" evidence="1">
    <location>
        <begin position="241"/>
        <end position="257"/>
    </location>
</feature>
<keyword evidence="3" id="KW-0732">Signal</keyword>
<feature type="transmembrane region" description="Helical" evidence="2">
    <location>
        <begin position="201"/>
        <end position="225"/>
    </location>
</feature>
<feature type="chain" id="PRO_5043575351" description="Mid2 domain-containing protein" evidence="3">
    <location>
        <begin position="21"/>
        <end position="279"/>
    </location>
</feature>
<feature type="region of interest" description="Disordered" evidence="1">
    <location>
        <begin position="236"/>
        <end position="279"/>
    </location>
</feature>
<sequence length="279" mass="29764">MSPALSTLLLLLLTLPAALSRTTTKEPENEFIVPPPYDPTNDFPEDNPVYTAGSRITIKWRTTYDSFKLFSMQGSETVSWSEDLKLESNATHSPHATSYSWEVWTNIEDPPYLPLYMVVYNSANDEMFRSRSFNITNGRAPDGIAYTDTERDPSVRTFTTAVVGGSTAAVGGAEPTSTPVDADEGGGGGDKDRALKLGLGIGLGVGLGIPLIAMVVLFSCGFMICRAVALDYNPNEGGDGNCRDGDMESVGDRDGGRSRGSTTGSNIIGGIGEDGEKKV</sequence>
<evidence type="ECO:0000313" key="4">
    <source>
        <dbReference type="EMBL" id="KAK6503115.1"/>
    </source>
</evidence>
<name>A0AAV9W686_9PEZI</name>
<dbReference type="EMBL" id="JAVHJL010000005">
    <property type="protein sequence ID" value="KAK6503115.1"/>
    <property type="molecule type" value="Genomic_DNA"/>
</dbReference>
<comment type="caution">
    <text evidence="4">The sequence shown here is derived from an EMBL/GenBank/DDBJ whole genome shotgun (WGS) entry which is preliminary data.</text>
</comment>
<feature type="region of interest" description="Disordered" evidence="1">
    <location>
        <begin position="168"/>
        <end position="188"/>
    </location>
</feature>
<dbReference type="AlphaFoldDB" id="A0AAV9W686"/>
<feature type="signal peptide" evidence="3">
    <location>
        <begin position="1"/>
        <end position="20"/>
    </location>
</feature>
<keyword evidence="5" id="KW-1185">Reference proteome</keyword>
<organism evidence="4 5">
    <name type="scientific">Arthrobotrys musiformis</name>
    <dbReference type="NCBI Taxonomy" id="47236"/>
    <lineage>
        <taxon>Eukaryota</taxon>
        <taxon>Fungi</taxon>
        <taxon>Dikarya</taxon>
        <taxon>Ascomycota</taxon>
        <taxon>Pezizomycotina</taxon>
        <taxon>Orbiliomycetes</taxon>
        <taxon>Orbiliales</taxon>
        <taxon>Orbiliaceae</taxon>
        <taxon>Arthrobotrys</taxon>
    </lineage>
</organism>
<dbReference type="Proteomes" id="UP001370758">
    <property type="component" value="Unassembled WGS sequence"/>
</dbReference>
<evidence type="ECO:0000256" key="2">
    <source>
        <dbReference type="SAM" id="Phobius"/>
    </source>
</evidence>
<reference evidence="4 5" key="1">
    <citation type="submission" date="2023-08" db="EMBL/GenBank/DDBJ databases">
        <authorList>
            <person name="Palmer J.M."/>
        </authorList>
    </citation>
    <scope>NUCLEOTIDE SEQUENCE [LARGE SCALE GENOMIC DNA]</scope>
    <source>
        <strain evidence="4 5">TWF481</strain>
    </source>
</reference>
<evidence type="ECO:0008006" key="6">
    <source>
        <dbReference type="Google" id="ProtNLM"/>
    </source>
</evidence>